<reference evidence="3" key="1">
    <citation type="submission" date="2023-04" db="EMBL/GenBank/DDBJ databases">
        <title>Phytophthora fragariaefolia NBRC 109709.</title>
        <authorList>
            <person name="Ichikawa N."/>
            <person name="Sato H."/>
            <person name="Tonouchi N."/>
        </authorList>
    </citation>
    <scope>NUCLEOTIDE SEQUENCE</scope>
    <source>
        <strain evidence="3">NBRC 109709</strain>
    </source>
</reference>
<protein>
    <submittedName>
        <fullName evidence="3">Unnamed protein product</fullName>
    </submittedName>
</protein>
<dbReference type="Pfam" id="PF00385">
    <property type="entry name" value="Chromo"/>
    <property type="match status" value="1"/>
</dbReference>
<dbReference type="InterPro" id="IPR000953">
    <property type="entry name" value="Chromo/chromo_shadow_dom"/>
</dbReference>
<name>A0A9W6XUY1_9STRA</name>
<dbReference type="PANTHER" id="PTHR47240">
    <property type="entry name" value="CHROMO DOMAIN-CONTAINING PROTEIN LHP1"/>
    <property type="match status" value="1"/>
</dbReference>
<dbReference type="CDD" id="cd00024">
    <property type="entry name" value="CD_CSD"/>
    <property type="match status" value="1"/>
</dbReference>
<evidence type="ECO:0000259" key="2">
    <source>
        <dbReference type="PROSITE" id="PS50013"/>
    </source>
</evidence>
<dbReference type="EMBL" id="BSXT01001848">
    <property type="protein sequence ID" value="GMF45615.1"/>
    <property type="molecule type" value="Genomic_DNA"/>
</dbReference>
<feature type="region of interest" description="Disordered" evidence="1">
    <location>
        <begin position="34"/>
        <end position="153"/>
    </location>
</feature>
<sequence length="227" mass="25211">MWSVFSRSGAFTGCASSYVGLLKPYQDPSRVRLEDLGSRASATRLEGEPSSQRAVPRGRSQDSDLVGPLADRPAGQSDHDSSPIAPEEFGPSPAAGAASQSHRNNDSHADERPGRELGAHSNSERTQSPRSTSPEASAAARRPPPALLDEQGNHHYHMERILARRRCRGQNQYLVKWRGYSHSENSWEFEVPLRQDCPDVVDAFDQLDQQLPEGSRPPRRSFRAFRQ</sequence>
<gene>
    <name evidence="3" type="ORF">Pfra01_001641500</name>
</gene>
<evidence type="ECO:0000313" key="4">
    <source>
        <dbReference type="Proteomes" id="UP001165121"/>
    </source>
</evidence>
<dbReference type="InterPro" id="IPR023780">
    <property type="entry name" value="Chromo_domain"/>
</dbReference>
<dbReference type="SMART" id="SM00298">
    <property type="entry name" value="CHROMO"/>
    <property type="match status" value="1"/>
</dbReference>
<accession>A0A9W6XUY1</accession>
<dbReference type="OrthoDB" id="122625at2759"/>
<dbReference type="Proteomes" id="UP001165121">
    <property type="component" value="Unassembled WGS sequence"/>
</dbReference>
<evidence type="ECO:0000256" key="1">
    <source>
        <dbReference type="SAM" id="MobiDB-lite"/>
    </source>
</evidence>
<feature type="compositionally biased region" description="Basic residues" evidence="1">
    <location>
        <begin position="217"/>
        <end position="227"/>
    </location>
</feature>
<dbReference type="PANTHER" id="PTHR47240:SF2">
    <property type="entry name" value="CHROMO DOMAIN-CONTAINING PROTEIN LHP1"/>
    <property type="match status" value="1"/>
</dbReference>
<dbReference type="AlphaFoldDB" id="A0A9W6XUY1"/>
<feature type="region of interest" description="Disordered" evidence="1">
    <location>
        <begin position="208"/>
        <end position="227"/>
    </location>
</feature>
<dbReference type="PROSITE" id="PS50013">
    <property type="entry name" value="CHROMO_2"/>
    <property type="match status" value="1"/>
</dbReference>
<proteinExistence type="predicted"/>
<dbReference type="Gene3D" id="2.40.50.40">
    <property type="match status" value="1"/>
</dbReference>
<keyword evidence="4" id="KW-1185">Reference proteome</keyword>
<feature type="compositionally biased region" description="Basic and acidic residues" evidence="1">
    <location>
        <begin position="103"/>
        <end position="118"/>
    </location>
</feature>
<organism evidence="3 4">
    <name type="scientific">Phytophthora fragariaefolia</name>
    <dbReference type="NCBI Taxonomy" id="1490495"/>
    <lineage>
        <taxon>Eukaryota</taxon>
        <taxon>Sar</taxon>
        <taxon>Stramenopiles</taxon>
        <taxon>Oomycota</taxon>
        <taxon>Peronosporomycetes</taxon>
        <taxon>Peronosporales</taxon>
        <taxon>Peronosporaceae</taxon>
        <taxon>Phytophthora</taxon>
    </lineage>
</organism>
<comment type="caution">
    <text evidence="3">The sequence shown here is derived from an EMBL/GenBank/DDBJ whole genome shotgun (WGS) entry which is preliminary data.</text>
</comment>
<dbReference type="InterPro" id="IPR044251">
    <property type="entry name" value="LHP1-like"/>
</dbReference>
<feature type="compositionally biased region" description="Low complexity" evidence="1">
    <location>
        <begin position="128"/>
        <end position="141"/>
    </location>
</feature>
<evidence type="ECO:0000313" key="3">
    <source>
        <dbReference type="EMBL" id="GMF45615.1"/>
    </source>
</evidence>
<dbReference type="SUPFAM" id="SSF54160">
    <property type="entry name" value="Chromo domain-like"/>
    <property type="match status" value="1"/>
</dbReference>
<dbReference type="InterPro" id="IPR016197">
    <property type="entry name" value="Chromo-like_dom_sf"/>
</dbReference>
<feature type="domain" description="Chromo" evidence="2">
    <location>
        <begin position="156"/>
        <end position="216"/>
    </location>
</feature>
<dbReference type="GO" id="GO:0031507">
    <property type="term" value="P:heterochromatin formation"/>
    <property type="evidence" value="ECO:0007669"/>
    <property type="project" value="InterPro"/>
</dbReference>
<feature type="compositionally biased region" description="Low complexity" evidence="1">
    <location>
        <begin position="85"/>
        <end position="99"/>
    </location>
</feature>